<evidence type="ECO:0000313" key="3">
    <source>
        <dbReference type="Proteomes" id="UP000481583"/>
    </source>
</evidence>
<dbReference type="RefSeq" id="WP_165242451.1">
    <property type="nucleotide sequence ID" value="NZ_JAAKZV010000207.1"/>
</dbReference>
<keyword evidence="1" id="KW-0472">Membrane</keyword>
<reference evidence="2 3" key="1">
    <citation type="submission" date="2020-02" db="EMBL/GenBank/DDBJ databases">
        <title>Whole-genome analyses of novel actinobacteria.</title>
        <authorList>
            <person name="Sahin N."/>
        </authorList>
    </citation>
    <scope>NUCLEOTIDE SEQUENCE [LARGE SCALE GENOMIC DNA]</scope>
    <source>
        <strain evidence="2 3">A7024</strain>
    </source>
</reference>
<evidence type="ECO:0000256" key="1">
    <source>
        <dbReference type="SAM" id="Phobius"/>
    </source>
</evidence>
<dbReference type="AlphaFoldDB" id="A0A6G4U8A9"/>
<feature type="transmembrane region" description="Helical" evidence="1">
    <location>
        <begin position="45"/>
        <end position="66"/>
    </location>
</feature>
<evidence type="ECO:0000313" key="2">
    <source>
        <dbReference type="EMBL" id="NGN68469.1"/>
    </source>
</evidence>
<gene>
    <name evidence="2" type="ORF">G5C51_31800</name>
</gene>
<name>A0A6G4U8A9_9ACTN</name>
<dbReference type="Proteomes" id="UP000481583">
    <property type="component" value="Unassembled WGS sequence"/>
</dbReference>
<dbReference type="EMBL" id="JAAKZV010000207">
    <property type="protein sequence ID" value="NGN68469.1"/>
    <property type="molecule type" value="Genomic_DNA"/>
</dbReference>
<proteinExistence type="predicted"/>
<keyword evidence="1" id="KW-0812">Transmembrane</keyword>
<keyword evidence="3" id="KW-1185">Reference proteome</keyword>
<keyword evidence="1" id="KW-1133">Transmembrane helix</keyword>
<accession>A0A6G4U8A9</accession>
<feature type="transmembrane region" description="Helical" evidence="1">
    <location>
        <begin position="73"/>
        <end position="94"/>
    </location>
</feature>
<protein>
    <submittedName>
        <fullName evidence="2">Uncharacterized protein</fullName>
    </submittedName>
</protein>
<comment type="caution">
    <text evidence="2">The sequence shown here is derived from an EMBL/GenBank/DDBJ whole genome shotgun (WGS) entry which is preliminary data.</text>
</comment>
<organism evidence="2 3">
    <name type="scientific">Streptomyces coryli</name>
    <dbReference type="NCBI Taxonomy" id="1128680"/>
    <lineage>
        <taxon>Bacteria</taxon>
        <taxon>Bacillati</taxon>
        <taxon>Actinomycetota</taxon>
        <taxon>Actinomycetes</taxon>
        <taxon>Kitasatosporales</taxon>
        <taxon>Streptomycetaceae</taxon>
        <taxon>Streptomyces</taxon>
    </lineage>
</organism>
<sequence length="120" mass="12467">MRHSAGRLAGAGLCLLLAAMLLVLSQSLAIEAENPDEFPGIRDNNAVFVLAAVGLAVLGIGGAVFITRRAGRTALTVVAVLAAVLVVVGAYRIYTLAPMLECSTNSVAREADGSYTCYDR</sequence>